<feature type="compositionally biased region" description="Polar residues" evidence="1">
    <location>
        <begin position="54"/>
        <end position="68"/>
    </location>
</feature>
<evidence type="ECO:0000256" key="1">
    <source>
        <dbReference type="SAM" id="MobiDB-lite"/>
    </source>
</evidence>
<accession>A0A6J1AB72</accession>
<sequence>MVVSNDIDRHQRNQAIATASQGTGREYVPLASVVASTVSPPVKRGRPDKGKGIASTSQSRSIESVPQCTSEGGQARIFALGPQDVLASNDVMTEPIFEVPYRMAPAEIRVLREQLQELGEKEFIRPSTFS</sequence>
<feature type="region of interest" description="Disordered" evidence="1">
    <location>
        <begin position="38"/>
        <end position="68"/>
    </location>
</feature>
<evidence type="ECO:0000313" key="2">
    <source>
        <dbReference type="Proteomes" id="UP000504621"/>
    </source>
</evidence>
<dbReference type="OrthoDB" id="1735095at2759"/>
<dbReference type="Gene3D" id="3.10.10.10">
    <property type="entry name" value="HIV Type 1 Reverse Transcriptase, subunit A, domain 1"/>
    <property type="match status" value="1"/>
</dbReference>
<dbReference type="GeneID" id="110416385"/>
<evidence type="ECO:0000313" key="3">
    <source>
        <dbReference type="RefSeq" id="XP_021284050.1"/>
    </source>
</evidence>
<name>A0A6J1AB72_9ROSI</name>
<proteinExistence type="predicted"/>
<reference evidence="3" key="1">
    <citation type="submission" date="2025-08" db="UniProtKB">
        <authorList>
            <consortium name="RefSeq"/>
        </authorList>
    </citation>
    <scope>IDENTIFICATION</scope>
    <source>
        <tissue evidence="3">Leaf</tissue>
    </source>
</reference>
<protein>
    <submittedName>
        <fullName evidence="3">Uncharacterized protein LOC110416385</fullName>
    </submittedName>
</protein>
<dbReference type="Proteomes" id="UP000504621">
    <property type="component" value="Unplaced"/>
</dbReference>
<dbReference type="AlphaFoldDB" id="A0A6J1AB72"/>
<keyword evidence="2" id="KW-1185">Reference proteome</keyword>
<feature type="region of interest" description="Disordered" evidence="1">
    <location>
        <begin position="1"/>
        <end position="20"/>
    </location>
</feature>
<dbReference type="RefSeq" id="XP_021284050.1">
    <property type="nucleotide sequence ID" value="XM_021428375.1"/>
</dbReference>
<gene>
    <name evidence="3" type="primary">LOC110416385</name>
</gene>
<feature type="compositionally biased region" description="Basic and acidic residues" evidence="1">
    <location>
        <begin position="1"/>
        <end position="11"/>
    </location>
</feature>
<organism evidence="2 3">
    <name type="scientific">Herrania umbratica</name>
    <dbReference type="NCBI Taxonomy" id="108875"/>
    <lineage>
        <taxon>Eukaryota</taxon>
        <taxon>Viridiplantae</taxon>
        <taxon>Streptophyta</taxon>
        <taxon>Embryophyta</taxon>
        <taxon>Tracheophyta</taxon>
        <taxon>Spermatophyta</taxon>
        <taxon>Magnoliopsida</taxon>
        <taxon>eudicotyledons</taxon>
        <taxon>Gunneridae</taxon>
        <taxon>Pentapetalae</taxon>
        <taxon>rosids</taxon>
        <taxon>malvids</taxon>
        <taxon>Malvales</taxon>
        <taxon>Malvaceae</taxon>
        <taxon>Byttnerioideae</taxon>
        <taxon>Herrania</taxon>
    </lineage>
</organism>